<feature type="domain" description="Alpha 1,4-glycosyltransferase" evidence="8">
    <location>
        <begin position="224"/>
        <end position="349"/>
    </location>
</feature>
<dbReference type="Gene3D" id="3.90.550.20">
    <property type="match status" value="1"/>
</dbReference>
<dbReference type="Pfam" id="PF04488">
    <property type="entry name" value="Gly_transf_sug"/>
    <property type="match status" value="1"/>
</dbReference>
<dbReference type="InParanoid" id="A0A2J7QWR7"/>
<organism evidence="9 10">
    <name type="scientific">Cryptotermes secundus</name>
    <dbReference type="NCBI Taxonomy" id="105785"/>
    <lineage>
        <taxon>Eukaryota</taxon>
        <taxon>Metazoa</taxon>
        <taxon>Ecdysozoa</taxon>
        <taxon>Arthropoda</taxon>
        <taxon>Hexapoda</taxon>
        <taxon>Insecta</taxon>
        <taxon>Pterygota</taxon>
        <taxon>Neoptera</taxon>
        <taxon>Polyneoptera</taxon>
        <taxon>Dictyoptera</taxon>
        <taxon>Blattodea</taxon>
        <taxon>Blattoidea</taxon>
        <taxon>Termitoidae</taxon>
        <taxon>Kalotermitidae</taxon>
        <taxon>Cryptotermitinae</taxon>
        <taxon>Cryptotermes</taxon>
    </lineage>
</organism>
<keyword evidence="5" id="KW-0333">Golgi apparatus</keyword>
<dbReference type="STRING" id="105785.A0A2J7QWR7"/>
<dbReference type="GO" id="GO:0000139">
    <property type="term" value="C:Golgi membrane"/>
    <property type="evidence" value="ECO:0007669"/>
    <property type="project" value="UniProtKB-SubCell"/>
</dbReference>
<evidence type="ECO:0000256" key="4">
    <source>
        <dbReference type="ARBA" id="ARBA00022679"/>
    </source>
</evidence>
<comment type="caution">
    <text evidence="9">The sequence shown here is derived from an EMBL/GenBank/DDBJ whole genome shotgun (WGS) entry which is preliminary data.</text>
</comment>
<feature type="transmembrane region" description="Helical" evidence="7">
    <location>
        <begin position="6"/>
        <end position="27"/>
    </location>
</feature>
<keyword evidence="7" id="KW-1133">Transmembrane helix</keyword>
<sequence>MKRRYIHVIALTFILVFVWLWTSRFLVGYRKSEEPPKPIGVNERNADAFEPEHFEMEPVRGKKNIIFIETRCAIKPNEIEDSGLLLTKRQACAIESAAKMNPDASVHLLFTCPINGGMAASPRYVKELFRYTNVKIWKLDIPGFLAGTSLQDWDFKGHLEKSEWPVEHSSDVLRYVSLLKYGGTYLDLDVIIRKALGLLGTNYLGKENSDLLSACVLSFSSEGIGRRVSQMCVDGILTGFSGDWWNHNGPDLVTKVFKEVCGVDKVAEMDPDKCHGLKVLPEVNFTPISYPGWGALFTTVEVHEIMERVNSSFGVHTWNKLTRDEDLNLRVMQPFGLLALHFCPKVHDASGRFL</sequence>
<comment type="subcellular location">
    <subcellularLocation>
        <location evidence="1">Golgi apparatus membrane</location>
        <topology evidence="1">Single-pass type II membrane protein</topology>
    </subcellularLocation>
</comment>
<evidence type="ECO:0000256" key="3">
    <source>
        <dbReference type="ARBA" id="ARBA00022676"/>
    </source>
</evidence>
<dbReference type="GO" id="GO:0006688">
    <property type="term" value="P:glycosphingolipid biosynthetic process"/>
    <property type="evidence" value="ECO:0007669"/>
    <property type="project" value="TreeGrafter"/>
</dbReference>
<dbReference type="InterPro" id="IPR007577">
    <property type="entry name" value="GlycoTrfase_DXD_sugar-bd_CS"/>
</dbReference>
<dbReference type="InterPro" id="IPR029044">
    <property type="entry name" value="Nucleotide-diphossugar_trans"/>
</dbReference>
<reference evidence="9 10" key="1">
    <citation type="submission" date="2017-12" db="EMBL/GenBank/DDBJ databases">
        <title>Hemimetabolous genomes reveal molecular basis of termite eusociality.</title>
        <authorList>
            <person name="Harrison M.C."/>
            <person name="Jongepier E."/>
            <person name="Robertson H.M."/>
            <person name="Arning N."/>
            <person name="Bitard-Feildel T."/>
            <person name="Chao H."/>
            <person name="Childers C.P."/>
            <person name="Dinh H."/>
            <person name="Doddapaneni H."/>
            <person name="Dugan S."/>
            <person name="Gowin J."/>
            <person name="Greiner C."/>
            <person name="Han Y."/>
            <person name="Hu H."/>
            <person name="Hughes D.S.T."/>
            <person name="Huylmans A.-K."/>
            <person name="Kemena C."/>
            <person name="Kremer L.P.M."/>
            <person name="Lee S.L."/>
            <person name="Lopez-Ezquerra A."/>
            <person name="Mallet L."/>
            <person name="Monroy-Kuhn J.M."/>
            <person name="Moser A."/>
            <person name="Murali S.C."/>
            <person name="Muzny D.M."/>
            <person name="Otani S."/>
            <person name="Piulachs M.-D."/>
            <person name="Poelchau M."/>
            <person name="Qu J."/>
            <person name="Schaub F."/>
            <person name="Wada-Katsumata A."/>
            <person name="Worley K.C."/>
            <person name="Xie Q."/>
            <person name="Ylla G."/>
            <person name="Poulsen M."/>
            <person name="Gibbs R.A."/>
            <person name="Schal C."/>
            <person name="Richards S."/>
            <person name="Belles X."/>
            <person name="Korb J."/>
            <person name="Bornberg-Bauer E."/>
        </authorList>
    </citation>
    <scope>NUCLEOTIDE SEQUENCE [LARGE SCALE GENOMIC DNA]</scope>
    <source>
        <tissue evidence="9">Whole body</tissue>
    </source>
</reference>
<name>A0A2J7QWR7_9NEOP</name>
<dbReference type="OrthoDB" id="409543at2759"/>
<gene>
    <name evidence="9" type="ORF">B7P43_G16382</name>
</gene>
<dbReference type="Pfam" id="PF04572">
    <property type="entry name" value="Gb3_synth"/>
    <property type="match status" value="1"/>
</dbReference>
<evidence type="ECO:0000256" key="5">
    <source>
        <dbReference type="ARBA" id="ARBA00023034"/>
    </source>
</evidence>
<dbReference type="Proteomes" id="UP000235965">
    <property type="component" value="Unassembled WGS sequence"/>
</dbReference>
<dbReference type="InterPro" id="IPR051981">
    <property type="entry name" value="Glycosyltransf_32"/>
</dbReference>
<dbReference type="EMBL" id="NEVH01009422">
    <property type="protein sequence ID" value="PNF33026.1"/>
    <property type="molecule type" value="Genomic_DNA"/>
</dbReference>
<protein>
    <recommendedName>
        <fullName evidence="8">Alpha 1,4-glycosyltransferase domain-containing protein</fullName>
    </recommendedName>
</protein>
<dbReference type="SUPFAM" id="SSF53448">
    <property type="entry name" value="Nucleotide-diphospho-sugar transferases"/>
    <property type="match status" value="1"/>
</dbReference>
<dbReference type="GO" id="GO:0035248">
    <property type="term" value="F:alpha-1,4-N-acetylgalactosaminyltransferase activity"/>
    <property type="evidence" value="ECO:0007669"/>
    <property type="project" value="TreeGrafter"/>
</dbReference>
<evidence type="ECO:0000313" key="10">
    <source>
        <dbReference type="Proteomes" id="UP000235965"/>
    </source>
</evidence>
<keyword evidence="6 7" id="KW-0472">Membrane</keyword>
<keyword evidence="4" id="KW-0808">Transferase</keyword>
<evidence type="ECO:0000259" key="8">
    <source>
        <dbReference type="Pfam" id="PF04572"/>
    </source>
</evidence>
<dbReference type="AlphaFoldDB" id="A0A2J7QWR7"/>
<evidence type="ECO:0000256" key="1">
    <source>
        <dbReference type="ARBA" id="ARBA00004323"/>
    </source>
</evidence>
<comment type="similarity">
    <text evidence="2">Belongs to the glycosyltransferase 32 family.</text>
</comment>
<dbReference type="PANTHER" id="PTHR12042">
    <property type="entry name" value="LACTOSYLCERAMIDE 4-ALPHA-GALACTOSYLTRANSFERASE ALPHA- 1,4-GALACTOSYLTRANSFERASE"/>
    <property type="match status" value="1"/>
</dbReference>
<proteinExistence type="inferred from homology"/>
<keyword evidence="10" id="KW-1185">Reference proteome</keyword>
<accession>A0A2J7QWR7</accession>
<dbReference type="PANTHER" id="PTHR12042:SF21">
    <property type="entry name" value="ALPHA1,4-GALACTOSYLTRANSFERASE 1-RELATED"/>
    <property type="match status" value="1"/>
</dbReference>
<evidence type="ECO:0000256" key="2">
    <source>
        <dbReference type="ARBA" id="ARBA00009003"/>
    </source>
</evidence>
<dbReference type="InterPro" id="IPR007652">
    <property type="entry name" value="A1-4-GlycosylTfrase_dom"/>
</dbReference>
<evidence type="ECO:0000256" key="6">
    <source>
        <dbReference type="ARBA" id="ARBA00023136"/>
    </source>
</evidence>
<evidence type="ECO:0000256" key="7">
    <source>
        <dbReference type="SAM" id="Phobius"/>
    </source>
</evidence>
<evidence type="ECO:0000313" key="9">
    <source>
        <dbReference type="EMBL" id="PNF33026.1"/>
    </source>
</evidence>
<keyword evidence="3" id="KW-0328">Glycosyltransferase</keyword>
<keyword evidence="7" id="KW-0812">Transmembrane</keyword>